<dbReference type="InterPro" id="IPR050595">
    <property type="entry name" value="Bact_response_regulator"/>
</dbReference>
<evidence type="ECO:0000256" key="1">
    <source>
        <dbReference type="ARBA" id="ARBA00022553"/>
    </source>
</evidence>
<dbReference type="Pfam" id="PF00072">
    <property type="entry name" value="Response_reg"/>
    <property type="match status" value="1"/>
</dbReference>
<evidence type="ECO:0000313" key="5">
    <source>
        <dbReference type="Proteomes" id="UP000177876"/>
    </source>
</evidence>
<dbReference type="Gene3D" id="3.40.50.2300">
    <property type="match status" value="1"/>
</dbReference>
<gene>
    <name evidence="4" type="ORF">A2Y75_00955</name>
</gene>
<reference evidence="4 5" key="1">
    <citation type="journal article" date="2016" name="Nat. Commun.">
        <title>Thousands of microbial genomes shed light on interconnected biogeochemical processes in an aquifer system.</title>
        <authorList>
            <person name="Anantharaman K."/>
            <person name="Brown C.T."/>
            <person name="Hug L.A."/>
            <person name="Sharon I."/>
            <person name="Castelle C.J."/>
            <person name="Probst A.J."/>
            <person name="Thomas B.C."/>
            <person name="Singh A."/>
            <person name="Wilkins M.J."/>
            <person name="Karaoz U."/>
            <person name="Brodie E.L."/>
            <person name="Williams K.H."/>
            <person name="Hubbard S.S."/>
            <person name="Banfield J.F."/>
        </authorList>
    </citation>
    <scope>NUCLEOTIDE SEQUENCE [LARGE SCALE GENOMIC DNA]</scope>
</reference>
<accession>A0A1F2WKX7</accession>
<dbReference type="EMBL" id="MELK01000033">
    <property type="protein sequence ID" value="OFW57491.1"/>
    <property type="molecule type" value="Genomic_DNA"/>
</dbReference>
<dbReference type="InterPro" id="IPR001789">
    <property type="entry name" value="Sig_transdc_resp-reg_receiver"/>
</dbReference>
<evidence type="ECO:0000259" key="3">
    <source>
        <dbReference type="PROSITE" id="PS50110"/>
    </source>
</evidence>
<feature type="domain" description="Response regulatory" evidence="3">
    <location>
        <begin position="4"/>
        <end position="120"/>
    </location>
</feature>
<name>A0A1F2WKX7_9ACTN</name>
<proteinExistence type="predicted"/>
<dbReference type="PROSITE" id="PS50110">
    <property type="entry name" value="RESPONSE_REGULATORY"/>
    <property type="match status" value="1"/>
</dbReference>
<dbReference type="PANTHER" id="PTHR44591:SF3">
    <property type="entry name" value="RESPONSE REGULATORY DOMAIN-CONTAINING PROTEIN"/>
    <property type="match status" value="1"/>
</dbReference>
<dbReference type="STRING" id="1797197.A2Y75_00955"/>
<organism evidence="4 5">
    <name type="scientific">Candidatus Solincola sediminis</name>
    <dbReference type="NCBI Taxonomy" id="1797199"/>
    <lineage>
        <taxon>Bacteria</taxon>
        <taxon>Bacillati</taxon>
        <taxon>Actinomycetota</taxon>
        <taxon>Candidatus Geothermincolia</taxon>
        <taxon>Candidatus Geothermincolales</taxon>
        <taxon>Candidatus Geothermincolaceae</taxon>
        <taxon>Candidatus Solincola</taxon>
    </lineage>
</organism>
<sequence>MAEKIMVVDDDATLANLLVNLLEMNNYKAEKVASGKQALRKALRDDPDLILIDINMPELNGFDVLAGLRSNTITARIPVVVMSILSDDLNVLDGWIQDSDGYISKPFDPRDLLETIRIVLRKALEERFEEKAQHMQALLDMIERLEDQYLETAV</sequence>
<comment type="caution">
    <text evidence="4">The sequence shown here is derived from an EMBL/GenBank/DDBJ whole genome shotgun (WGS) entry which is preliminary data.</text>
</comment>
<dbReference type="InterPro" id="IPR011006">
    <property type="entry name" value="CheY-like_superfamily"/>
</dbReference>
<keyword evidence="1 2" id="KW-0597">Phosphoprotein</keyword>
<evidence type="ECO:0000256" key="2">
    <source>
        <dbReference type="PROSITE-ProRule" id="PRU00169"/>
    </source>
</evidence>
<dbReference type="GO" id="GO:0000160">
    <property type="term" value="P:phosphorelay signal transduction system"/>
    <property type="evidence" value="ECO:0007669"/>
    <property type="project" value="InterPro"/>
</dbReference>
<dbReference type="PANTHER" id="PTHR44591">
    <property type="entry name" value="STRESS RESPONSE REGULATOR PROTEIN 1"/>
    <property type="match status" value="1"/>
</dbReference>
<protein>
    <recommendedName>
        <fullName evidence="3">Response regulatory domain-containing protein</fullName>
    </recommendedName>
</protein>
<dbReference type="AlphaFoldDB" id="A0A1F2WKX7"/>
<dbReference type="SUPFAM" id="SSF52172">
    <property type="entry name" value="CheY-like"/>
    <property type="match status" value="1"/>
</dbReference>
<dbReference type="SMART" id="SM00448">
    <property type="entry name" value="REC"/>
    <property type="match status" value="1"/>
</dbReference>
<feature type="modified residue" description="4-aspartylphosphate" evidence="2">
    <location>
        <position position="53"/>
    </location>
</feature>
<evidence type="ECO:0000313" key="4">
    <source>
        <dbReference type="EMBL" id="OFW57491.1"/>
    </source>
</evidence>
<dbReference type="Proteomes" id="UP000177876">
    <property type="component" value="Unassembled WGS sequence"/>
</dbReference>